<reference evidence="1" key="1">
    <citation type="submission" date="2022-10" db="EMBL/GenBank/DDBJ databases">
        <title>Genome Sequence of Xylaria curta.</title>
        <authorList>
            <person name="Buettner E."/>
        </authorList>
    </citation>
    <scope>NUCLEOTIDE SEQUENCE</scope>
    <source>
        <strain evidence="1">Babe10</strain>
    </source>
</reference>
<dbReference type="EMBL" id="JAPDGR010000631">
    <property type="protein sequence ID" value="KAJ2988572.1"/>
    <property type="molecule type" value="Genomic_DNA"/>
</dbReference>
<protein>
    <submittedName>
        <fullName evidence="1">Uncharacterized protein</fullName>
    </submittedName>
</protein>
<dbReference type="Proteomes" id="UP001143856">
    <property type="component" value="Unassembled WGS sequence"/>
</dbReference>
<evidence type="ECO:0000313" key="2">
    <source>
        <dbReference type="Proteomes" id="UP001143856"/>
    </source>
</evidence>
<evidence type="ECO:0000313" key="1">
    <source>
        <dbReference type="EMBL" id="KAJ2988572.1"/>
    </source>
</evidence>
<comment type="caution">
    <text evidence="1">The sequence shown here is derived from an EMBL/GenBank/DDBJ whole genome shotgun (WGS) entry which is preliminary data.</text>
</comment>
<proteinExistence type="predicted"/>
<organism evidence="1 2">
    <name type="scientific">Xylaria curta</name>
    <dbReference type="NCBI Taxonomy" id="42375"/>
    <lineage>
        <taxon>Eukaryota</taxon>
        <taxon>Fungi</taxon>
        <taxon>Dikarya</taxon>
        <taxon>Ascomycota</taxon>
        <taxon>Pezizomycotina</taxon>
        <taxon>Sordariomycetes</taxon>
        <taxon>Xylariomycetidae</taxon>
        <taxon>Xylariales</taxon>
        <taxon>Xylariaceae</taxon>
        <taxon>Xylaria</taxon>
    </lineage>
</organism>
<gene>
    <name evidence="1" type="ORF">NUW58_g3903</name>
</gene>
<sequence>MALVGASSDLRHVLMQTVDEYHCKGLIGPIRPLTVINAEKLPSSSTLLPDVHERVLTGGLAKSFTSPGSLVATMSPQTNARFDPEASYIISGGECRRLASIIRWMGDRGARNLILLSDREDGRPEEMLTAHGNVDVQWIVCDMLAEDQVLSLIQKASSLNYHSSSRIKGLLHLSGSNACASLLQGLVAEAQTMKILHDATLSCSLDFFVMTTISGLQDSCGPIESLQRSFARYRRQLGLPVSTVSTRVIFDLHLDENGSIQQGLNETTDQNDAQRILTDYQFFRFLEPAFFKPNVTSPLSQLNPSPEEWPGEGKDMLSGISVIALAAPETMVSASCIGALEAPNNAAGIAVAKSPGPSRNHLLVAYVGLETGAYLTPSPSV</sequence>
<name>A0ACC1PA02_9PEZI</name>
<accession>A0ACC1PA02</accession>
<keyword evidence="2" id="KW-1185">Reference proteome</keyword>